<protein>
    <submittedName>
        <fullName evidence="1">Uncharacterized protein</fullName>
    </submittedName>
</protein>
<dbReference type="InterPro" id="IPR036554">
    <property type="entry name" value="GHMP_kinase_C_sf"/>
</dbReference>
<accession>A0A182VRP4</accession>
<dbReference type="VEuPathDB" id="VectorBase:AMIN000735"/>
<dbReference type="Proteomes" id="UP000075920">
    <property type="component" value="Unassembled WGS sequence"/>
</dbReference>
<organism evidence="1 2">
    <name type="scientific">Anopheles minimus</name>
    <dbReference type="NCBI Taxonomy" id="112268"/>
    <lineage>
        <taxon>Eukaryota</taxon>
        <taxon>Metazoa</taxon>
        <taxon>Ecdysozoa</taxon>
        <taxon>Arthropoda</taxon>
        <taxon>Hexapoda</taxon>
        <taxon>Insecta</taxon>
        <taxon>Pterygota</taxon>
        <taxon>Neoptera</taxon>
        <taxon>Endopterygota</taxon>
        <taxon>Diptera</taxon>
        <taxon>Nematocera</taxon>
        <taxon>Culicoidea</taxon>
        <taxon>Culicidae</taxon>
        <taxon>Anophelinae</taxon>
        <taxon>Anopheles</taxon>
    </lineage>
</organism>
<proteinExistence type="predicted"/>
<keyword evidence="2" id="KW-1185">Reference proteome</keyword>
<reference evidence="1" key="2">
    <citation type="submission" date="2020-05" db="UniProtKB">
        <authorList>
            <consortium name="EnsemblMetazoa"/>
        </authorList>
    </citation>
    <scope>IDENTIFICATION</scope>
    <source>
        <strain evidence="1">MINIMUS1</strain>
    </source>
</reference>
<dbReference type="AlphaFoldDB" id="A0A182VRP4"/>
<evidence type="ECO:0000313" key="2">
    <source>
        <dbReference type="Proteomes" id="UP000075920"/>
    </source>
</evidence>
<dbReference type="SUPFAM" id="SSF55060">
    <property type="entry name" value="GHMP Kinase, C-terminal domain"/>
    <property type="match status" value="1"/>
</dbReference>
<reference evidence="2" key="1">
    <citation type="submission" date="2013-03" db="EMBL/GenBank/DDBJ databases">
        <title>The Genome Sequence of Anopheles minimus MINIMUS1.</title>
        <authorList>
            <consortium name="The Broad Institute Genomics Platform"/>
            <person name="Neafsey D.E."/>
            <person name="Walton C."/>
            <person name="Walker B."/>
            <person name="Young S.K."/>
            <person name="Zeng Q."/>
            <person name="Gargeya S."/>
            <person name="Fitzgerald M."/>
            <person name="Haas B."/>
            <person name="Abouelleil A."/>
            <person name="Allen A.W."/>
            <person name="Alvarado L."/>
            <person name="Arachchi H.M."/>
            <person name="Berlin A.M."/>
            <person name="Chapman S.B."/>
            <person name="Gainer-Dewar J."/>
            <person name="Goldberg J."/>
            <person name="Griggs A."/>
            <person name="Gujja S."/>
            <person name="Hansen M."/>
            <person name="Howarth C."/>
            <person name="Imamovic A."/>
            <person name="Ireland A."/>
            <person name="Larimer J."/>
            <person name="McCowan C."/>
            <person name="Murphy C."/>
            <person name="Pearson M."/>
            <person name="Poon T.W."/>
            <person name="Priest M."/>
            <person name="Roberts A."/>
            <person name="Saif S."/>
            <person name="Shea T."/>
            <person name="Sisk P."/>
            <person name="Sykes S."/>
            <person name="Wortman J."/>
            <person name="Nusbaum C."/>
            <person name="Birren B."/>
        </authorList>
    </citation>
    <scope>NUCLEOTIDE SEQUENCE [LARGE SCALE GENOMIC DNA]</scope>
    <source>
        <strain evidence="2">MINIMUS1</strain>
    </source>
</reference>
<name>A0A182VRP4_9DIPT</name>
<evidence type="ECO:0000313" key="1">
    <source>
        <dbReference type="EnsemblMetazoa" id="AMIN000735-PA"/>
    </source>
</evidence>
<dbReference type="EnsemblMetazoa" id="AMIN000735-RA">
    <property type="protein sequence ID" value="AMIN000735-PA"/>
    <property type="gene ID" value="AMIN000735"/>
</dbReference>
<dbReference type="STRING" id="112268.A0A182VRP4"/>
<sequence>MPLPGNSGKWLTLNSISSNLDTEPIPFDAPELAILICNSNVKHELSSSEYPVRRKQCQEALELMGLESYRDATVEHLKALENANEVLVRRARHVITEIQRTKSAAAALKAKNFVQVS</sequence>
<dbReference type="Gene3D" id="3.30.70.890">
    <property type="entry name" value="GHMP kinase, C-terminal domain"/>
    <property type="match status" value="1"/>
</dbReference>